<reference evidence="6 7" key="1">
    <citation type="submission" date="2018-07" db="EMBL/GenBank/DDBJ databases">
        <title>Genomic Encyclopedia of Type Strains, Phase III (KMG-III): the genomes of soil and plant-associated and newly described type strains.</title>
        <authorList>
            <person name="Whitman W."/>
        </authorList>
    </citation>
    <scope>NUCLEOTIDE SEQUENCE [LARGE SCALE GENOMIC DNA]</scope>
    <source>
        <strain evidence="6 7">CECT 7958</strain>
    </source>
</reference>
<sequence length="347" mass="38937">MKNVDYIVVGCGLASISFCEMLKANDKSFVVFDDESQRSSKVAAGLYNPVILKRFSAVWKAKEQLALAAPLYEKIEAETQSHFDYKLPILRRFTSIEEQNKWFTASDKPLLEPYLSTSLVKNNNPSVDAPFGFGEVLHAGRIDTETLISNYKASLKQQDRLIEATFKHDLIQFEGETVGYKAINTKQIIFAEGFGVKHNPYFKTIPLAGSKGEILTIKAPELKLDKALKSSVFVIPLGDDLYHVGATYNNEDKTNTPTEEAKAELISKLKSFVTCDFEVVDHVAGVRPTVKDRRPLVGQHETQQQLYVLNGLGTRGVMIAPYVAQQLFRYIEFGEALNPEIDIKRFS</sequence>
<evidence type="ECO:0000259" key="5">
    <source>
        <dbReference type="Pfam" id="PF01266"/>
    </source>
</evidence>
<gene>
    <name evidence="6" type="ORF">DFQ08_10514</name>
</gene>
<dbReference type="InterPro" id="IPR036188">
    <property type="entry name" value="FAD/NAD-bd_sf"/>
</dbReference>
<proteinExistence type="inferred from homology"/>
<evidence type="ECO:0000256" key="3">
    <source>
        <dbReference type="ARBA" id="ARBA00022630"/>
    </source>
</evidence>
<dbReference type="AlphaFoldDB" id="A0A368ZES4"/>
<dbReference type="SUPFAM" id="SSF54373">
    <property type="entry name" value="FAD-linked reductases, C-terminal domain"/>
    <property type="match status" value="1"/>
</dbReference>
<dbReference type="RefSeq" id="WP_114310532.1">
    <property type="nucleotide sequence ID" value="NZ_QPJO01000005.1"/>
</dbReference>
<comment type="cofactor">
    <cofactor evidence="1">
        <name>FAD</name>
        <dbReference type="ChEBI" id="CHEBI:57692"/>
    </cofactor>
</comment>
<dbReference type="Gene3D" id="3.30.9.10">
    <property type="entry name" value="D-Amino Acid Oxidase, subunit A, domain 2"/>
    <property type="match status" value="1"/>
</dbReference>
<evidence type="ECO:0000256" key="2">
    <source>
        <dbReference type="ARBA" id="ARBA00009410"/>
    </source>
</evidence>
<evidence type="ECO:0000313" key="7">
    <source>
        <dbReference type="Proteomes" id="UP000253436"/>
    </source>
</evidence>
<comment type="caution">
    <text evidence="6">The sequence shown here is derived from an EMBL/GenBank/DDBJ whole genome shotgun (WGS) entry which is preliminary data.</text>
</comment>
<evidence type="ECO:0000256" key="1">
    <source>
        <dbReference type="ARBA" id="ARBA00001974"/>
    </source>
</evidence>
<dbReference type="InterPro" id="IPR006076">
    <property type="entry name" value="FAD-dep_OxRdtase"/>
</dbReference>
<dbReference type="Pfam" id="PF01266">
    <property type="entry name" value="DAO"/>
    <property type="match status" value="1"/>
</dbReference>
<accession>A0A368ZES4</accession>
<dbReference type="GO" id="GO:0005737">
    <property type="term" value="C:cytoplasm"/>
    <property type="evidence" value="ECO:0007669"/>
    <property type="project" value="TreeGrafter"/>
</dbReference>
<comment type="similarity">
    <text evidence="2">Belongs to the DadA oxidoreductase family.</text>
</comment>
<keyword evidence="7" id="KW-1185">Reference proteome</keyword>
<dbReference type="Gene3D" id="3.50.50.60">
    <property type="entry name" value="FAD/NAD(P)-binding domain"/>
    <property type="match status" value="1"/>
</dbReference>
<organism evidence="6 7">
    <name type="scientific">Winogradskyella arenosi</name>
    <dbReference type="NCBI Taxonomy" id="533325"/>
    <lineage>
        <taxon>Bacteria</taxon>
        <taxon>Pseudomonadati</taxon>
        <taxon>Bacteroidota</taxon>
        <taxon>Flavobacteriia</taxon>
        <taxon>Flavobacteriales</taxon>
        <taxon>Flavobacteriaceae</taxon>
        <taxon>Winogradskyella</taxon>
    </lineage>
</organism>
<dbReference type="SUPFAM" id="SSF51971">
    <property type="entry name" value="Nucleotide-binding domain"/>
    <property type="match status" value="1"/>
</dbReference>
<dbReference type="OrthoDB" id="214253at2"/>
<keyword evidence="3" id="KW-0285">Flavoprotein</keyword>
<dbReference type="GO" id="GO:0016491">
    <property type="term" value="F:oxidoreductase activity"/>
    <property type="evidence" value="ECO:0007669"/>
    <property type="project" value="UniProtKB-KW"/>
</dbReference>
<dbReference type="Proteomes" id="UP000253436">
    <property type="component" value="Unassembled WGS sequence"/>
</dbReference>
<evidence type="ECO:0000313" key="6">
    <source>
        <dbReference type="EMBL" id="RCW90125.1"/>
    </source>
</evidence>
<name>A0A368ZES4_9FLAO</name>
<dbReference type="EMBL" id="QPJO01000005">
    <property type="protein sequence ID" value="RCW90125.1"/>
    <property type="molecule type" value="Genomic_DNA"/>
</dbReference>
<evidence type="ECO:0000256" key="4">
    <source>
        <dbReference type="ARBA" id="ARBA00023002"/>
    </source>
</evidence>
<protein>
    <submittedName>
        <fullName evidence="6">Glycine/D-amino acid oxidase-like deaminating enzyme</fullName>
    </submittedName>
</protein>
<keyword evidence="4" id="KW-0560">Oxidoreductase</keyword>
<dbReference type="PANTHER" id="PTHR13847:SF286">
    <property type="entry name" value="D-AMINO ACID DEHYDROGENASE"/>
    <property type="match status" value="1"/>
</dbReference>
<dbReference type="PANTHER" id="PTHR13847">
    <property type="entry name" value="SARCOSINE DEHYDROGENASE-RELATED"/>
    <property type="match status" value="1"/>
</dbReference>
<feature type="domain" description="FAD dependent oxidoreductase" evidence="5">
    <location>
        <begin position="5"/>
        <end position="326"/>
    </location>
</feature>